<dbReference type="RefSeq" id="XP_041445520.1">
    <property type="nucleotide sequence ID" value="XM_041589586.1"/>
</dbReference>
<feature type="region of interest" description="Disordered" evidence="1">
    <location>
        <begin position="170"/>
        <end position="189"/>
    </location>
</feature>
<feature type="compositionally biased region" description="Basic and acidic residues" evidence="1">
    <location>
        <begin position="252"/>
        <end position="261"/>
    </location>
</feature>
<dbReference type="KEGG" id="xla:108713686"/>
<dbReference type="AlphaFoldDB" id="A0A8J1MWZ2"/>
<keyword evidence="2" id="KW-0472">Membrane</keyword>
<feature type="compositionally biased region" description="Basic and acidic residues" evidence="1">
    <location>
        <begin position="139"/>
        <end position="148"/>
    </location>
</feature>
<reference evidence="5" key="1">
    <citation type="submission" date="2025-08" db="UniProtKB">
        <authorList>
            <consortium name="RefSeq"/>
        </authorList>
    </citation>
    <scope>IDENTIFICATION</scope>
    <source>
        <strain evidence="5">J_2021</strain>
        <tissue evidence="5">Erythrocytes</tissue>
    </source>
</reference>
<evidence type="ECO:0000313" key="5">
    <source>
        <dbReference type="RefSeq" id="XP_041445520.1"/>
    </source>
</evidence>
<feature type="compositionally biased region" description="Polar residues" evidence="1">
    <location>
        <begin position="211"/>
        <end position="232"/>
    </location>
</feature>
<dbReference type="Proteomes" id="UP000186698">
    <property type="component" value="Chromosome 4L"/>
</dbReference>
<evidence type="ECO:0000256" key="1">
    <source>
        <dbReference type="SAM" id="MobiDB-lite"/>
    </source>
</evidence>
<feature type="region of interest" description="Disordered" evidence="1">
    <location>
        <begin position="208"/>
        <end position="337"/>
    </location>
</feature>
<feature type="compositionally biased region" description="Polar residues" evidence="1">
    <location>
        <begin position="323"/>
        <end position="337"/>
    </location>
</feature>
<keyword evidence="2" id="KW-1133">Transmembrane helix</keyword>
<evidence type="ECO:0000256" key="2">
    <source>
        <dbReference type="SAM" id="Phobius"/>
    </source>
</evidence>
<keyword evidence="4" id="KW-1185">Reference proteome</keyword>
<accession>A0A8J1MWZ2</accession>
<feature type="region of interest" description="Disordered" evidence="1">
    <location>
        <begin position="382"/>
        <end position="403"/>
    </location>
</feature>
<feature type="compositionally biased region" description="Basic residues" evidence="1">
    <location>
        <begin position="291"/>
        <end position="305"/>
    </location>
</feature>
<feature type="transmembrane region" description="Helical" evidence="2">
    <location>
        <begin position="51"/>
        <end position="70"/>
    </location>
</feature>
<gene>
    <name evidence="5" type="primary">LOC108713686</name>
</gene>
<keyword evidence="2" id="KW-0812">Transmembrane</keyword>
<name>A0A8J1MWZ2_XENLA</name>
<proteinExistence type="predicted"/>
<feature type="compositionally biased region" description="Basic residues" evidence="1">
    <location>
        <begin position="237"/>
        <end position="249"/>
    </location>
</feature>
<sequence>MKILNTNLLKCMIIIGLCLHCIHPASASATNRALEKQAIAENNASYRSNIDAAMVITVAVLGVFGSYLYYRLNKQNAIHDEEKGIEETKHTGIEETKHTFCLFIIFSLVSLVSKYCTIDSFRLLYNKLRKKEPIYDEEKAIEKSEPKPKPSTPATTLRVMPDTEKTMIKATKKTPLAKKTKDKKETKKKKKASLKFVDESIKGEAIEVPSIKQSTDEPMQSAQSPQIFTIPTETKDKKKKLTKKKKRASVKSVEKSMKGEAIEVPSIKQSTDEPMQSDQSPQILTIPTETKHKKKKLMRKKKRASVKSVKQSMKGEAIEVPSIKQSTDEPIQSDQSPQILTIPTESVTVIQPEQQPTVPLREEYVPPANILSIEQENVASDSVSVSPNIPDFHQPIVKSKTEPSSNTKLKRIIIATWIDEITDDEDDEASAQKIMPE</sequence>
<keyword evidence="3" id="KW-0732">Signal</keyword>
<feature type="signal peptide" evidence="3">
    <location>
        <begin position="1"/>
        <end position="27"/>
    </location>
</feature>
<feature type="compositionally biased region" description="Polar residues" evidence="1">
    <location>
        <begin position="267"/>
        <end position="288"/>
    </location>
</feature>
<feature type="chain" id="PRO_5035161820" evidence="3">
    <location>
        <begin position="28"/>
        <end position="437"/>
    </location>
</feature>
<evidence type="ECO:0000313" key="4">
    <source>
        <dbReference type="Proteomes" id="UP000186698"/>
    </source>
</evidence>
<feature type="region of interest" description="Disordered" evidence="1">
    <location>
        <begin position="139"/>
        <end position="158"/>
    </location>
</feature>
<evidence type="ECO:0000256" key="3">
    <source>
        <dbReference type="SAM" id="SignalP"/>
    </source>
</evidence>
<protein>
    <submittedName>
        <fullName evidence="5">Uncharacterized protein LOC108713686</fullName>
    </submittedName>
</protein>
<organism evidence="4 5">
    <name type="scientific">Xenopus laevis</name>
    <name type="common">African clawed frog</name>
    <dbReference type="NCBI Taxonomy" id="8355"/>
    <lineage>
        <taxon>Eukaryota</taxon>
        <taxon>Metazoa</taxon>
        <taxon>Chordata</taxon>
        <taxon>Craniata</taxon>
        <taxon>Vertebrata</taxon>
        <taxon>Euteleostomi</taxon>
        <taxon>Amphibia</taxon>
        <taxon>Batrachia</taxon>
        <taxon>Anura</taxon>
        <taxon>Pipoidea</taxon>
        <taxon>Pipidae</taxon>
        <taxon>Xenopodinae</taxon>
        <taxon>Xenopus</taxon>
        <taxon>Xenopus</taxon>
    </lineage>
</organism>
<dbReference type="GeneID" id="108713686"/>